<dbReference type="Proteomes" id="UP000521676">
    <property type="component" value="Unassembled WGS sequence"/>
</dbReference>
<evidence type="ECO:0000313" key="2">
    <source>
        <dbReference type="EMBL" id="NWJ47506.1"/>
    </source>
</evidence>
<dbReference type="SUPFAM" id="SSF50341">
    <property type="entry name" value="CheW-like"/>
    <property type="match status" value="1"/>
</dbReference>
<dbReference type="Proteomes" id="UP001431572">
    <property type="component" value="Chromosome 2"/>
</dbReference>
<keyword evidence="5" id="KW-1185">Reference proteome</keyword>
<gene>
    <name evidence="2" type="ORF">HXX08_16735</name>
    <name evidence="3" type="ORF">OZ401_003029</name>
</gene>
<dbReference type="GO" id="GO:0007165">
    <property type="term" value="P:signal transduction"/>
    <property type="evidence" value="ECO:0007669"/>
    <property type="project" value="InterPro"/>
</dbReference>
<evidence type="ECO:0000313" key="3">
    <source>
        <dbReference type="EMBL" id="WJW69420.1"/>
    </source>
</evidence>
<dbReference type="InterPro" id="IPR002545">
    <property type="entry name" value="CheW-lke_dom"/>
</dbReference>
<dbReference type="RefSeq" id="WP_341471304.1">
    <property type="nucleotide sequence ID" value="NZ_CP128400.1"/>
</dbReference>
<dbReference type="PROSITE" id="PS50851">
    <property type="entry name" value="CHEW"/>
    <property type="match status" value="1"/>
</dbReference>
<name>A0A8T7M630_9CHLR</name>
<evidence type="ECO:0000313" key="5">
    <source>
        <dbReference type="Proteomes" id="UP001431572"/>
    </source>
</evidence>
<evidence type="ECO:0000313" key="4">
    <source>
        <dbReference type="Proteomes" id="UP000521676"/>
    </source>
</evidence>
<protein>
    <submittedName>
        <fullName evidence="2">Chemotaxis protein CheW</fullName>
    </submittedName>
</protein>
<reference evidence="2 4" key="1">
    <citation type="submission" date="2020-06" db="EMBL/GenBank/DDBJ databases">
        <title>Anoxygenic phototrophic Chloroflexota member uses a Type I reaction center.</title>
        <authorList>
            <person name="Tsuji J.M."/>
            <person name="Shaw N.A."/>
            <person name="Nagashima S."/>
            <person name="Venkiteswaran J."/>
            <person name="Schiff S.L."/>
            <person name="Hanada S."/>
            <person name="Tank M."/>
            <person name="Neufeld J.D."/>
        </authorList>
    </citation>
    <scope>NUCLEOTIDE SEQUENCE [LARGE SCALE GENOMIC DNA]</scope>
    <source>
        <strain evidence="2">L227-S17</strain>
    </source>
</reference>
<dbReference type="EMBL" id="JACATZ010000003">
    <property type="protein sequence ID" value="NWJ47506.1"/>
    <property type="molecule type" value="Genomic_DNA"/>
</dbReference>
<sequence length="235" mass="25537">MPPDFSSFSKGLTELMLKGAALTGKPNTLKQVSLMLGYAGNQPVALLMSQIYNIIVSGIQVLHSPQPNDETLWAEVAYQDSKLPVLELARLLKLPLVETLDRSRILVSGTSRAGDKILQPFGIALDDLLTIQTFRLSDIHTLPDWVAPALKGILMGMVLVDHELLLSEDEPLLDSGILQPVNLISSIENKAIVSGKPELEGANVGRNNIATDTRRPIALINLATIKDIIYSGKLQ</sequence>
<organism evidence="2 4">
    <name type="scientific">Candidatus Chlorohelix allophototropha</name>
    <dbReference type="NCBI Taxonomy" id="3003348"/>
    <lineage>
        <taxon>Bacteria</taxon>
        <taxon>Bacillati</taxon>
        <taxon>Chloroflexota</taxon>
        <taxon>Chloroflexia</taxon>
        <taxon>Candidatus Chloroheliales</taxon>
        <taxon>Candidatus Chloroheliaceae</taxon>
        <taxon>Candidatus Chlorohelix</taxon>
    </lineage>
</organism>
<dbReference type="InterPro" id="IPR036061">
    <property type="entry name" value="CheW-like_dom_sf"/>
</dbReference>
<reference evidence="3" key="2">
    <citation type="journal article" date="2024" name="Nature">
        <title>Anoxygenic phototroph of the Chloroflexota uses a type I reaction centre.</title>
        <authorList>
            <person name="Tsuji J.M."/>
            <person name="Shaw N.A."/>
            <person name="Nagashima S."/>
            <person name="Venkiteswaran J.J."/>
            <person name="Schiff S.L."/>
            <person name="Watanabe T."/>
            <person name="Fukui M."/>
            <person name="Hanada S."/>
            <person name="Tank M."/>
            <person name="Neufeld J.D."/>
        </authorList>
    </citation>
    <scope>NUCLEOTIDE SEQUENCE</scope>
    <source>
        <strain evidence="3">L227-S17</strain>
    </source>
</reference>
<evidence type="ECO:0000259" key="1">
    <source>
        <dbReference type="PROSITE" id="PS50851"/>
    </source>
</evidence>
<feature type="domain" description="CheW-like" evidence="1">
    <location>
        <begin position="31"/>
        <end position="179"/>
    </location>
</feature>
<proteinExistence type="predicted"/>
<dbReference type="GO" id="GO:0006935">
    <property type="term" value="P:chemotaxis"/>
    <property type="evidence" value="ECO:0007669"/>
    <property type="project" value="InterPro"/>
</dbReference>
<accession>A0A8T7M630</accession>
<dbReference type="EMBL" id="CP128400">
    <property type="protein sequence ID" value="WJW69420.1"/>
    <property type="molecule type" value="Genomic_DNA"/>
</dbReference>
<dbReference type="AlphaFoldDB" id="A0A8T7M630"/>